<evidence type="ECO:0000313" key="6">
    <source>
        <dbReference type="EMBL" id="KAJ3642461.1"/>
    </source>
</evidence>
<evidence type="ECO:0000256" key="5">
    <source>
        <dbReference type="SAM" id="SignalP"/>
    </source>
</evidence>
<dbReference type="PANTHER" id="PTHR48043">
    <property type="entry name" value="EG:EG0003.4 PROTEIN-RELATED"/>
    <property type="match status" value="1"/>
</dbReference>
<sequence>MLWFNLLLLFTVAISSGDSYKILTLFHIPIKSHHILASKLVKELARKGHEVTFVTPFPEKTPEKNVKEISLEGLQALFPPGTTCTSEFKKEDTSLLQKAIFVDQIQYNFTKYLLSHEKIHDLLKTQEHYDAVLLYYYLNDAMLALAHHFKAPVVLFASMPLYVSASFLLSHPSPSSYVPNILTDFTGRMTFYQRLQNSFLDAFMILYYQWFMLPQHQALVDAYVPGKPDLYQILNNESLVLLNSHVSTNEAVPVVPNAVEIGGFHIEEAKPLPKDLQKFLDDSKNGVVLFSMGSIVRSAHFPKDKRKILIDVFSKLKMNVLWKFEQELPDLPPNVKIMEWIPISDVLAHPNVKVFITHGGLLSTMEGVYHAVPLVGIPIFADQKMNMALATSYEYAVEVSYQELTEEKLSQAVDEVLKNPKYKENIQRRSKILRDRPLKPIDSALYWIEYVIRHQGAPHLRYPGADLNWLQRNLIDVAALVAVVVLVPVFALIVILKRLTKNKIKHKKE</sequence>
<dbReference type="Gene3D" id="3.40.50.2000">
    <property type="entry name" value="Glycogen Phosphorylase B"/>
    <property type="match status" value="2"/>
</dbReference>
<dbReference type="GO" id="GO:0008194">
    <property type="term" value="F:UDP-glycosyltransferase activity"/>
    <property type="evidence" value="ECO:0007669"/>
    <property type="project" value="InterPro"/>
</dbReference>
<dbReference type="InterPro" id="IPR050271">
    <property type="entry name" value="UDP-glycosyltransferase"/>
</dbReference>
<evidence type="ECO:0000313" key="7">
    <source>
        <dbReference type="Proteomes" id="UP001168821"/>
    </source>
</evidence>
<evidence type="ECO:0000256" key="2">
    <source>
        <dbReference type="ARBA" id="ARBA00022676"/>
    </source>
</evidence>
<gene>
    <name evidence="6" type="ORF">Zmor_025249</name>
</gene>
<dbReference type="CDD" id="cd03784">
    <property type="entry name" value="GT1_Gtf-like"/>
    <property type="match status" value="1"/>
</dbReference>
<evidence type="ECO:0008006" key="8">
    <source>
        <dbReference type="Google" id="ProtNLM"/>
    </source>
</evidence>
<keyword evidence="2" id="KW-0328">Glycosyltransferase</keyword>
<dbReference type="Pfam" id="PF00201">
    <property type="entry name" value="UDPGT"/>
    <property type="match status" value="1"/>
</dbReference>
<keyword evidence="7" id="KW-1185">Reference proteome</keyword>
<feature type="transmembrane region" description="Helical" evidence="4">
    <location>
        <begin position="477"/>
        <end position="496"/>
    </location>
</feature>
<dbReference type="SUPFAM" id="SSF53756">
    <property type="entry name" value="UDP-Glycosyltransferase/glycogen phosphorylase"/>
    <property type="match status" value="1"/>
</dbReference>
<keyword evidence="4" id="KW-0812">Transmembrane</keyword>
<feature type="signal peptide" evidence="5">
    <location>
        <begin position="1"/>
        <end position="17"/>
    </location>
</feature>
<reference evidence="6" key="1">
    <citation type="journal article" date="2023" name="G3 (Bethesda)">
        <title>Whole genome assemblies of Zophobas morio and Tenebrio molitor.</title>
        <authorList>
            <person name="Kaur S."/>
            <person name="Stinson S.A."/>
            <person name="diCenzo G.C."/>
        </authorList>
    </citation>
    <scope>NUCLEOTIDE SEQUENCE</scope>
    <source>
        <strain evidence="6">QUZm001</strain>
    </source>
</reference>
<dbReference type="FunFam" id="3.40.50.2000:FF:000050">
    <property type="entry name" value="UDP-glucuronosyltransferase"/>
    <property type="match status" value="1"/>
</dbReference>
<comment type="similarity">
    <text evidence="1">Belongs to the UDP-glycosyltransferase family.</text>
</comment>
<dbReference type="AlphaFoldDB" id="A0AA38HT36"/>
<name>A0AA38HT36_9CUCU</name>
<dbReference type="EMBL" id="JALNTZ010000008">
    <property type="protein sequence ID" value="KAJ3642461.1"/>
    <property type="molecule type" value="Genomic_DNA"/>
</dbReference>
<proteinExistence type="inferred from homology"/>
<dbReference type="InterPro" id="IPR002213">
    <property type="entry name" value="UDP_glucos_trans"/>
</dbReference>
<dbReference type="Proteomes" id="UP001168821">
    <property type="component" value="Unassembled WGS sequence"/>
</dbReference>
<keyword evidence="5" id="KW-0732">Signal</keyword>
<evidence type="ECO:0000256" key="3">
    <source>
        <dbReference type="ARBA" id="ARBA00022679"/>
    </source>
</evidence>
<dbReference type="PANTHER" id="PTHR48043:SF159">
    <property type="entry name" value="EG:EG0003.4 PROTEIN-RELATED"/>
    <property type="match status" value="1"/>
</dbReference>
<protein>
    <recommendedName>
        <fullName evidence="8">UDP-glucuronosyltransferase</fullName>
    </recommendedName>
</protein>
<evidence type="ECO:0000256" key="4">
    <source>
        <dbReference type="SAM" id="Phobius"/>
    </source>
</evidence>
<organism evidence="6 7">
    <name type="scientific">Zophobas morio</name>
    <dbReference type="NCBI Taxonomy" id="2755281"/>
    <lineage>
        <taxon>Eukaryota</taxon>
        <taxon>Metazoa</taxon>
        <taxon>Ecdysozoa</taxon>
        <taxon>Arthropoda</taxon>
        <taxon>Hexapoda</taxon>
        <taxon>Insecta</taxon>
        <taxon>Pterygota</taxon>
        <taxon>Neoptera</taxon>
        <taxon>Endopterygota</taxon>
        <taxon>Coleoptera</taxon>
        <taxon>Polyphaga</taxon>
        <taxon>Cucujiformia</taxon>
        <taxon>Tenebrionidae</taxon>
        <taxon>Zophobas</taxon>
    </lineage>
</organism>
<feature type="chain" id="PRO_5041290575" description="UDP-glucuronosyltransferase" evidence="5">
    <location>
        <begin position="18"/>
        <end position="509"/>
    </location>
</feature>
<comment type="caution">
    <text evidence="6">The sequence shown here is derived from an EMBL/GenBank/DDBJ whole genome shotgun (WGS) entry which is preliminary data.</text>
</comment>
<keyword evidence="4" id="KW-1133">Transmembrane helix</keyword>
<keyword evidence="3" id="KW-0808">Transferase</keyword>
<evidence type="ECO:0000256" key="1">
    <source>
        <dbReference type="ARBA" id="ARBA00009995"/>
    </source>
</evidence>
<accession>A0AA38HT36</accession>
<keyword evidence="4" id="KW-0472">Membrane</keyword>